<evidence type="ECO:0000256" key="1">
    <source>
        <dbReference type="SAM" id="MobiDB-lite"/>
    </source>
</evidence>
<proteinExistence type="predicted"/>
<reference evidence="2 3" key="1">
    <citation type="submission" date="2019-04" db="EMBL/GenBank/DDBJ databases">
        <authorList>
            <person name="Feng G."/>
            <person name="Zhang J."/>
            <person name="Zhu H."/>
        </authorList>
    </citation>
    <scope>NUCLEOTIDE SEQUENCE [LARGE SCALE GENOMIC DNA]</scope>
    <source>
        <strain evidence="2 3">9PBR-1</strain>
    </source>
</reference>
<evidence type="ECO:0000313" key="2">
    <source>
        <dbReference type="EMBL" id="TGE29471.1"/>
    </source>
</evidence>
<feature type="region of interest" description="Disordered" evidence="1">
    <location>
        <begin position="1"/>
        <end position="35"/>
    </location>
</feature>
<dbReference type="OrthoDB" id="1411058at2"/>
<dbReference type="InterPro" id="IPR010732">
    <property type="entry name" value="T6SS_TssG-like"/>
</dbReference>
<name>A0A4Z0QKB3_9BACT</name>
<comment type="caution">
    <text evidence="2">The sequence shown here is derived from an EMBL/GenBank/DDBJ whole genome shotgun (WGS) entry which is preliminary data.</text>
</comment>
<sequence>MPKFSVEQPAPEVSARPRVGSSTNGSANVVSPGTGPAPSALQQLFAQLRRQPMDLRLEVVLADLLAHGYEFDDFVIRPVSLFARRYRRDLGTTTEEQTNRWSTPKTTIDVHREGLYDALPQELFHHPTDPTPRPGIRPMVEEIQTQRRKEKAARRFFLPFEQEFYRFRVLLEQEERRYMTNLSAQWYNEVLARFWDLEGQLPGRQVTTLLYLLPLAHRITGDLHLTQLCFESVLEVPVTLRTIAPLRFPTPAAASASGGGLSLGNLELGRDFVLGGWYQETLPALEISLGDLSATTLEAYLSDTWQARALKLLCQYFIAFETDVVLRYEVAQETPEFVLGGEENEAPVLGYTTAGL</sequence>
<evidence type="ECO:0008006" key="4">
    <source>
        <dbReference type="Google" id="ProtNLM"/>
    </source>
</evidence>
<dbReference type="RefSeq" id="WP_135393943.1">
    <property type="nucleotide sequence ID" value="NZ_SRMB01000001.1"/>
</dbReference>
<dbReference type="AlphaFoldDB" id="A0A4Z0QKB3"/>
<protein>
    <recommendedName>
        <fullName evidence="4">Type VI secretion system baseplate subunit TssG</fullName>
    </recommendedName>
</protein>
<feature type="compositionally biased region" description="Polar residues" evidence="1">
    <location>
        <begin position="20"/>
        <end position="31"/>
    </location>
</feature>
<evidence type="ECO:0000313" key="3">
    <source>
        <dbReference type="Proteomes" id="UP000298471"/>
    </source>
</evidence>
<organism evidence="2 3">
    <name type="scientific">Hymenobacter metallicola</name>
    <dbReference type="NCBI Taxonomy" id="2563114"/>
    <lineage>
        <taxon>Bacteria</taxon>
        <taxon>Pseudomonadati</taxon>
        <taxon>Bacteroidota</taxon>
        <taxon>Cytophagia</taxon>
        <taxon>Cytophagales</taxon>
        <taxon>Hymenobacteraceae</taxon>
        <taxon>Hymenobacter</taxon>
    </lineage>
</organism>
<dbReference type="Proteomes" id="UP000298471">
    <property type="component" value="Unassembled WGS sequence"/>
</dbReference>
<keyword evidence="3" id="KW-1185">Reference proteome</keyword>
<dbReference type="Pfam" id="PF06996">
    <property type="entry name" value="T6SS_TssG"/>
    <property type="match status" value="1"/>
</dbReference>
<dbReference type="EMBL" id="SRMB01000001">
    <property type="protein sequence ID" value="TGE29471.1"/>
    <property type="molecule type" value="Genomic_DNA"/>
</dbReference>
<gene>
    <name evidence="2" type="ORF">E5K02_08460</name>
</gene>
<accession>A0A4Z0QKB3</accession>